<evidence type="ECO:0000256" key="1">
    <source>
        <dbReference type="SAM" id="MobiDB-lite"/>
    </source>
</evidence>
<feature type="region of interest" description="Disordered" evidence="1">
    <location>
        <begin position="312"/>
        <end position="337"/>
    </location>
</feature>
<accession>A0A918CBN2</accession>
<reference evidence="3" key="2">
    <citation type="submission" date="2020-09" db="EMBL/GenBank/DDBJ databases">
        <authorList>
            <person name="Sun Q."/>
            <person name="Ohkuma M."/>
        </authorList>
    </citation>
    <scope>NUCLEOTIDE SEQUENCE</scope>
    <source>
        <strain evidence="3">JCM 3346</strain>
    </source>
</reference>
<reference evidence="3" key="1">
    <citation type="journal article" date="2014" name="Int. J. Syst. Evol. Microbiol.">
        <title>Complete genome sequence of Corynebacterium casei LMG S-19264T (=DSM 44701T), isolated from a smear-ripened cheese.</title>
        <authorList>
            <consortium name="US DOE Joint Genome Institute (JGI-PGF)"/>
            <person name="Walter F."/>
            <person name="Albersmeier A."/>
            <person name="Kalinowski J."/>
            <person name="Ruckert C."/>
        </authorList>
    </citation>
    <scope>NUCLEOTIDE SEQUENCE</scope>
    <source>
        <strain evidence="3">JCM 3346</strain>
    </source>
</reference>
<gene>
    <name evidence="3" type="ORF">GCM10010196_04600</name>
</gene>
<dbReference type="AlphaFoldDB" id="A0A918CBN2"/>
<keyword evidence="4" id="KW-1185">Reference proteome</keyword>
<dbReference type="Proteomes" id="UP000610303">
    <property type="component" value="Unassembled WGS sequence"/>
</dbReference>
<dbReference type="EMBL" id="BMRJ01000001">
    <property type="protein sequence ID" value="GGR14976.1"/>
    <property type="molecule type" value="Genomic_DNA"/>
</dbReference>
<proteinExistence type="predicted"/>
<protein>
    <submittedName>
        <fullName evidence="3">Uncharacterized protein</fullName>
    </submittedName>
</protein>
<evidence type="ECO:0000313" key="3">
    <source>
        <dbReference type="EMBL" id="GGR14976.1"/>
    </source>
</evidence>
<name>A0A918CBN2_AGRME</name>
<feature type="chain" id="PRO_5037985184" evidence="2">
    <location>
        <begin position="32"/>
        <end position="369"/>
    </location>
</feature>
<organism evidence="3 4">
    <name type="scientific">Agromyces mediolanus</name>
    <name type="common">Corynebacterium mediolanum</name>
    <dbReference type="NCBI Taxonomy" id="41986"/>
    <lineage>
        <taxon>Bacteria</taxon>
        <taxon>Bacillati</taxon>
        <taxon>Actinomycetota</taxon>
        <taxon>Actinomycetes</taxon>
        <taxon>Micrococcales</taxon>
        <taxon>Microbacteriaceae</taxon>
        <taxon>Agromyces</taxon>
    </lineage>
</organism>
<keyword evidence="2" id="KW-0732">Signal</keyword>
<sequence>MGSTRRRLGAAALSMLLAVLGSVAIAAPAGAAGSAPGPGAGDVAIPYLGSTTIDIAAPWRITDCQTPAQASPLVVGCDERSISLAAPEYDPDAAAVVVPVPLTDGRITTIAEYRVSLEAPETPSAEPARAVRPTAAGTLLRLPISELGIECAVCDAGGRLRAVAVHPAEAGSLWATPTHLVFRAAQGYAGPAELVYRFADDYGTWSPEGVIQASVLRSAGAPLVTSDLVVALEEGGAELSLEQLGFVLGDDELVLVGCGTAIRGQLRCDADGSIEYRGDGAADQFAVQLATAGGEQALASVTLVPAAEDEGADAASDSLRPGTAPIAKPKQGKQGVASAIVPRRPVEDHHGAGGLLAPLLATLDRVGAR</sequence>
<evidence type="ECO:0000313" key="4">
    <source>
        <dbReference type="Proteomes" id="UP000610303"/>
    </source>
</evidence>
<evidence type="ECO:0000256" key="2">
    <source>
        <dbReference type="SAM" id="SignalP"/>
    </source>
</evidence>
<feature type="signal peptide" evidence="2">
    <location>
        <begin position="1"/>
        <end position="31"/>
    </location>
</feature>
<comment type="caution">
    <text evidence="3">The sequence shown here is derived from an EMBL/GenBank/DDBJ whole genome shotgun (WGS) entry which is preliminary data.</text>
</comment>
<dbReference type="RefSeq" id="WP_189083690.1">
    <property type="nucleotide sequence ID" value="NZ_BMRJ01000001.1"/>
</dbReference>